<sequence length="263" mass="29099">MSFTKTYFLCPTSNIIPPPPTAPQYPMNRGSIVPVTDAFPLSEETDWKKTVSNERGQSLGVYAQFLQVATGGLSLGPEVDCEHSNKTESTFAFDKLTTLAFEPNQTYVEEAIKAPAVRDWLGELRQKVKPVNELFMVTGLKIVKGSRIKYSTLQTTTVKGNIGVDVPAMGITFGPKGHWTRTDDDTTESNRQSEFVFAFCVKRLRFGRRVKLKEYTKGAFMTVGGKKDDDECVLIEDVDGADLETAELALDETGNGDVYCVRA</sequence>
<name>A0A9W8U528_9HYPO</name>
<evidence type="ECO:0000313" key="1">
    <source>
        <dbReference type="EMBL" id="KAJ4004059.1"/>
    </source>
</evidence>
<evidence type="ECO:0000313" key="2">
    <source>
        <dbReference type="Proteomes" id="UP001152130"/>
    </source>
</evidence>
<protein>
    <submittedName>
        <fullName evidence="1">Uncharacterized protein</fullName>
    </submittedName>
</protein>
<comment type="caution">
    <text evidence="1">The sequence shown here is derived from an EMBL/GenBank/DDBJ whole genome shotgun (WGS) entry which is preliminary data.</text>
</comment>
<dbReference type="AlphaFoldDB" id="A0A9W8U528"/>
<organism evidence="1 2">
    <name type="scientific">Fusarium irregulare</name>
    <dbReference type="NCBI Taxonomy" id="2494466"/>
    <lineage>
        <taxon>Eukaryota</taxon>
        <taxon>Fungi</taxon>
        <taxon>Dikarya</taxon>
        <taxon>Ascomycota</taxon>
        <taxon>Pezizomycotina</taxon>
        <taxon>Sordariomycetes</taxon>
        <taxon>Hypocreomycetidae</taxon>
        <taxon>Hypocreales</taxon>
        <taxon>Nectriaceae</taxon>
        <taxon>Fusarium</taxon>
        <taxon>Fusarium incarnatum-equiseti species complex</taxon>
    </lineage>
</organism>
<dbReference type="Proteomes" id="UP001152130">
    <property type="component" value="Unassembled WGS sequence"/>
</dbReference>
<reference evidence="1" key="1">
    <citation type="submission" date="2022-10" db="EMBL/GenBank/DDBJ databases">
        <title>Fusarium specimens isolated from Avocado Roots.</title>
        <authorList>
            <person name="Stajich J."/>
            <person name="Roper C."/>
            <person name="Heimlech-Rivalta G."/>
        </authorList>
    </citation>
    <scope>NUCLEOTIDE SEQUENCE</scope>
    <source>
        <strain evidence="1">CF00143</strain>
    </source>
</reference>
<keyword evidence="2" id="KW-1185">Reference proteome</keyword>
<gene>
    <name evidence="1" type="ORF">NW766_011915</name>
</gene>
<proteinExistence type="predicted"/>
<dbReference type="EMBL" id="JAPDHF010000025">
    <property type="protein sequence ID" value="KAJ4004059.1"/>
    <property type="molecule type" value="Genomic_DNA"/>
</dbReference>
<accession>A0A9W8U528</accession>